<feature type="compositionally biased region" description="Basic and acidic residues" evidence="1">
    <location>
        <begin position="58"/>
        <end position="69"/>
    </location>
</feature>
<proteinExistence type="predicted"/>
<sequence>MYVDKHNKYNCPSVTQVWPSNLTTTTTTTTTTAAAAAAAVTPIPLKPPSFPSASTKTQGREELRGERQSSLKAFTSHT</sequence>
<dbReference type="Proteomes" id="UP000324222">
    <property type="component" value="Unassembled WGS sequence"/>
</dbReference>
<evidence type="ECO:0000256" key="1">
    <source>
        <dbReference type="SAM" id="MobiDB-lite"/>
    </source>
</evidence>
<gene>
    <name evidence="2" type="ORF">E2C01_071957</name>
</gene>
<comment type="caution">
    <text evidence="2">The sequence shown here is derived from an EMBL/GenBank/DDBJ whole genome shotgun (WGS) entry which is preliminary data.</text>
</comment>
<evidence type="ECO:0000313" key="2">
    <source>
        <dbReference type="EMBL" id="MPC77501.1"/>
    </source>
</evidence>
<dbReference type="EMBL" id="VSRR010046006">
    <property type="protein sequence ID" value="MPC77501.1"/>
    <property type="molecule type" value="Genomic_DNA"/>
</dbReference>
<feature type="region of interest" description="Disordered" evidence="1">
    <location>
        <begin position="43"/>
        <end position="78"/>
    </location>
</feature>
<reference evidence="2 3" key="1">
    <citation type="submission" date="2019-05" db="EMBL/GenBank/DDBJ databases">
        <title>Another draft genome of Portunus trituberculatus and its Hox gene families provides insights of decapod evolution.</title>
        <authorList>
            <person name="Jeong J.-H."/>
            <person name="Song I."/>
            <person name="Kim S."/>
            <person name="Choi T."/>
            <person name="Kim D."/>
            <person name="Ryu S."/>
            <person name="Kim W."/>
        </authorList>
    </citation>
    <scope>NUCLEOTIDE SEQUENCE [LARGE SCALE GENOMIC DNA]</scope>
    <source>
        <tissue evidence="2">Muscle</tissue>
    </source>
</reference>
<accession>A0A5B7HWQ1</accession>
<organism evidence="2 3">
    <name type="scientific">Portunus trituberculatus</name>
    <name type="common">Swimming crab</name>
    <name type="synonym">Neptunus trituberculatus</name>
    <dbReference type="NCBI Taxonomy" id="210409"/>
    <lineage>
        <taxon>Eukaryota</taxon>
        <taxon>Metazoa</taxon>
        <taxon>Ecdysozoa</taxon>
        <taxon>Arthropoda</taxon>
        <taxon>Crustacea</taxon>
        <taxon>Multicrustacea</taxon>
        <taxon>Malacostraca</taxon>
        <taxon>Eumalacostraca</taxon>
        <taxon>Eucarida</taxon>
        <taxon>Decapoda</taxon>
        <taxon>Pleocyemata</taxon>
        <taxon>Brachyura</taxon>
        <taxon>Eubrachyura</taxon>
        <taxon>Portunoidea</taxon>
        <taxon>Portunidae</taxon>
        <taxon>Portuninae</taxon>
        <taxon>Portunus</taxon>
    </lineage>
</organism>
<evidence type="ECO:0000313" key="3">
    <source>
        <dbReference type="Proteomes" id="UP000324222"/>
    </source>
</evidence>
<dbReference type="AlphaFoldDB" id="A0A5B7HWQ1"/>
<protein>
    <submittedName>
        <fullName evidence="2">Uncharacterized protein</fullName>
    </submittedName>
</protein>
<name>A0A5B7HWQ1_PORTR</name>
<keyword evidence="3" id="KW-1185">Reference proteome</keyword>